<dbReference type="InterPro" id="IPR023347">
    <property type="entry name" value="Lysozyme_dom_sf"/>
</dbReference>
<dbReference type="GO" id="GO:0042742">
    <property type="term" value="P:defense response to bacterium"/>
    <property type="evidence" value="ECO:0007669"/>
    <property type="project" value="UniProtKB-KW"/>
</dbReference>
<dbReference type="InterPro" id="IPR002196">
    <property type="entry name" value="Glyco_hydro_24"/>
</dbReference>
<dbReference type="Proteomes" id="UP000031668">
    <property type="component" value="Unassembled WGS sequence"/>
</dbReference>
<feature type="compositionally biased region" description="Basic and acidic residues" evidence="3">
    <location>
        <begin position="227"/>
        <end position="241"/>
    </location>
</feature>
<evidence type="ECO:0000256" key="2">
    <source>
        <dbReference type="ARBA" id="ARBA00022638"/>
    </source>
</evidence>
<name>A0A0C2J4U5_THEKT</name>
<reference evidence="4 5" key="1">
    <citation type="journal article" date="2014" name="Genome Biol. Evol.">
        <title>The genome of the myxosporean Thelohanellus kitauei shows adaptations to nutrient acquisition within its fish host.</title>
        <authorList>
            <person name="Yang Y."/>
            <person name="Xiong J."/>
            <person name="Zhou Z."/>
            <person name="Huo F."/>
            <person name="Miao W."/>
            <person name="Ran C."/>
            <person name="Liu Y."/>
            <person name="Zhang J."/>
            <person name="Feng J."/>
            <person name="Wang M."/>
            <person name="Wang M."/>
            <person name="Wang L."/>
            <person name="Yao B."/>
        </authorList>
    </citation>
    <scope>NUCLEOTIDE SEQUENCE [LARGE SCALE GENOMIC DNA]</scope>
    <source>
        <strain evidence="4">Wuqing</strain>
    </source>
</reference>
<dbReference type="GO" id="GO:0016998">
    <property type="term" value="P:cell wall macromolecule catabolic process"/>
    <property type="evidence" value="ECO:0007669"/>
    <property type="project" value="InterPro"/>
</dbReference>
<feature type="compositionally biased region" description="Polar residues" evidence="3">
    <location>
        <begin position="1"/>
        <end position="10"/>
    </location>
</feature>
<keyword evidence="5" id="KW-1185">Reference proteome</keyword>
<dbReference type="GO" id="GO:0003796">
    <property type="term" value="F:lysozyme activity"/>
    <property type="evidence" value="ECO:0007669"/>
    <property type="project" value="InterPro"/>
</dbReference>
<dbReference type="OrthoDB" id="5358886at2759"/>
<keyword evidence="2" id="KW-0081">Bacteriolytic enzyme</keyword>
<dbReference type="Pfam" id="PF00959">
    <property type="entry name" value="Phage_lysozyme"/>
    <property type="match status" value="1"/>
</dbReference>
<dbReference type="GO" id="GO:0009253">
    <property type="term" value="P:peptidoglycan catabolic process"/>
    <property type="evidence" value="ECO:0007669"/>
    <property type="project" value="InterPro"/>
</dbReference>
<evidence type="ECO:0008006" key="6">
    <source>
        <dbReference type="Google" id="ProtNLM"/>
    </source>
</evidence>
<dbReference type="InterPro" id="IPR023346">
    <property type="entry name" value="Lysozyme-like_dom_sf"/>
</dbReference>
<dbReference type="GO" id="GO:0031640">
    <property type="term" value="P:killing of cells of another organism"/>
    <property type="evidence" value="ECO:0007669"/>
    <property type="project" value="UniProtKB-KW"/>
</dbReference>
<evidence type="ECO:0000313" key="5">
    <source>
        <dbReference type="Proteomes" id="UP000031668"/>
    </source>
</evidence>
<feature type="compositionally biased region" description="Polar residues" evidence="3">
    <location>
        <begin position="242"/>
        <end position="253"/>
    </location>
</feature>
<dbReference type="Gene3D" id="1.10.530.40">
    <property type="match status" value="1"/>
</dbReference>
<dbReference type="PANTHER" id="PTHR37406">
    <property type="entry name" value="T4-TYPE LYSOZYME 1-RELATED"/>
    <property type="match status" value="1"/>
</dbReference>
<evidence type="ECO:0000313" key="4">
    <source>
        <dbReference type="EMBL" id="KII64078.1"/>
    </source>
</evidence>
<sequence length="253" mass="27119">MGIEDSNQGPGWNDHDTPYGPIHSYDGNAGSSSYGGSSGGNGGNRHEGITDKTTINIATTKDYNGTRMTMCVNNLKDHEGFKNSMYKDTAGNITVGIGHMLATADMAAGLPFTRTKITHGHGDDMEHEEAVSKADITSAFNNFKKDSKSIPASLHLSNDAVIGQCIKDVQTTETGLRGLYSGYDNFPNEGKTALVDMGFNLGIAKLKNDFPNFNAAINRGDWNGAADESHRTGIGEKRNNDTKAQLQQAGKKK</sequence>
<dbReference type="InterPro" id="IPR052619">
    <property type="entry name" value="Phage_lysozyme-like"/>
</dbReference>
<dbReference type="AlphaFoldDB" id="A0A0C2J4U5"/>
<evidence type="ECO:0000256" key="1">
    <source>
        <dbReference type="ARBA" id="ARBA00022529"/>
    </source>
</evidence>
<dbReference type="PANTHER" id="PTHR37406:SF1">
    <property type="entry name" value="T4-TYPE LYSOZYME 1-RELATED"/>
    <property type="match status" value="1"/>
</dbReference>
<dbReference type="SUPFAM" id="SSF53955">
    <property type="entry name" value="Lysozyme-like"/>
    <property type="match status" value="1"/>
</dbReference>
<organism evidence="4 5">
    <name type="scientific">Thelohanellus kitauei</name>
    <name type="common">Myxosporean</name>
    <dbReference type="NCBI Taxonomy" id="669202"/>
    <lineage>
        <taxon>Eukaryota</taxon>
        <taxon>Metazoa</taxon>
        <taxon>Cnidaria</taxon>
        <taxon>Myxozoa</taxon>
        <taxon>Myxosporea</taxon>
        <taxon>Bivalvulida</taxon>
        <taxon>Platysporina</taxon>
        <taxon>Myxobolidae</taxon>
        <taxon>Thelohanellus</taxon>
    </lineage>
</organism>
<feature type="region of interest" description="Disordered" evidence="3">
    <location>
        <begin position="1"/>
        <end position="52"/>
    </location>
</feature>
<proteinExistence type="predicted"/>
<dbReference type="EMBL" id="JWZT01004461">
    <property type="protein sequence ID" value="KII64078.1"/>
    <property type="molecule type" value="Genomic_DNA"/>
</dbReference>
<evidence type="ECO:0000256" key="3">
    <source>
        <dbReference type="SAM" id="MobiDB-lite"/>
    </source>
</evidence>
<feature type="region of interest" description="Disordered" evidence="3">
    <location>
        <begin position="219"/>
        <end position="253"/>
    </location>
</feature>
<gene>
    <name evidence="4" type="ORF">RF11_01175</name>
</gene>
<comment type="caution">
    <text evidence="4">The sequence shown here is derived from an EMBL/GenBank/DDBJ whole genome shotgun (WGS) entry which is preliminary data.</text>
</comment>
<protein>
    <recommendedName>
        <fullName evidence="6">Lysozyme</fullName>
    </recommendedName>
</protein>
<accession>A0A0C2J4U5</accession>
<keyword evidence="1" id="KW-0929">Antimicrobial</keyword>